<sequence length="308" mass="34539">LPPLDYEVHFQLQKHEHHGIGYKGLESLNLFGHTNLFVQPSVEKQINNVKIRGQAFGVGIEEDEDDKDLFAQDDLKQYDYELTTGNDTTTDIMRQKTQENNFILKFVRYESISMPVVYSPPVIPPDFRIGHRFSKSAMPPPPNPSMETTTHEPSKQPSVQLDANTRGLLLGDLSFLSQPPPNIVVPPTTPLLPPAPASAPISLPPPSKEEVTATPTTSLEWDVEKERSSHITPVPTNSARAQFLDAVKNRFTPSSDQEQMTERQSMETAFENDLKKAASLKLYGDITRSTSEWKPNPLLCKRMNIPNP</sequence>
<dbReference type="EMBL" id="CAJOAY010016009">
    <property type="protein sequence ID" value="CAF4296008.1"/>
    <property type="molecule type" value="Genomic_DNA"/>
</dbReference>
<evidence type="ECO:0000313" key="2">
    <source>
        <dbReference type="EMBL" id="CAF4296008.1"/>
    </source>
</evidence>
<protein>
    <submittedName>
        <fullName evidence="2">Uncharacterized protein</fullName>
    </submittedName>
</protein>
<accession>A0A820HK88</accession>
<dbReference type="Proteomes" id="UP000663881">
    <property type="component" value="Unassembled WGS sequence"/>
</dbReference>
<feature type="region of interest" description="Disordered" evidence="1">
    <location>
        <begin position="133"/>
        <end position="158"/>
    </location>
</feature>
<dbReference type="AlphaFoldDB" id="A0A820HK88"/>
<feature type="non-terminal residue" evidence="2">
    <location>
        <position position="1"/>
    </location>
</feature>
<dbReference type="PANTHER" id="PTHR13384">
    <property type="entry name" value="G PATCH DOMAIN-CONTAINING PROTEIN 1"/>
    <property type="match status" value="1"/>
</dbReference>
<dbReference type="GO" id="GO:0005634">
    <property type="term" value="C:nucleus"/>
    <property type="evidence" value="ECO:0007669"/>
    <property type="project" value="TreeGrafter"/>
</dbReference>
<dbReference type="PANTHER" id="PTHR13384:SF19">
    <property type="entry name" value="G PATCH DOMAIN-CONTAINING PROTEIN 1"/>
    <property type="match status" value="1"/>
</dbReference>
<dbReference type="GO" id="GO:0003723">
    <property type="term" value="F:RNA binding"/>
    <property type="evidence" value="ECO:0007669"/>
    <property type="project" value="TreeGrafter"/>
</dbReference>
<proteinExistence type="predicted"/>
<name>A0A820HK88_9BILA</name>
<evidence type="ECO:0000313" key="3">
    <source>
        <dbReference type="Proteomes" id="UP000663881"/>
    </source>
</evidence>
<feature type="non-terminal residue" evidence="2">
    <location>
        <position position="308"/>
    </location>
</feature>
<gene>
    <name evidence="2" type="ORF">OKA104_LOCUS45959</name>
</gene>
<reference evidence="2" key="1">
    <citation type="submission" date="2021-02" db="EMBL/GenBank/DDBJ databases">
        <authorList>
            <person name="Nowell W R."/>
        </authorList>
    </citation>
    <scope>NUCLEOTIDE SEQUENCE</scope>
</reference>
<organism evidence="2 3">
    <name type="scientific">Adineta steineri</name>
    <dbReference type="NCBI Taxonomy" id="433720"/>
    <lineage>
        <taxon>Eukaryota</taxon>
        <taxon>Metazoa</taxon>
        <taxon>Spiralia</taxon>
        <taxon>Gnathifera</taxon>
        <taxon>Rotifera</taxon>
        <taxon>Eurotatoria</taxon>
        <taxon>Bdelloidea</taxon>
        <taxon>Adinetida</taxon>
        <taxon>Adinetidae</taxon>
        <taxon>Adineta</taxon>
    </lineage>
</organism>
<comment type="caution">
    <text evidence="2">The sequence shown here is derived from an EMBL/GenBank/DDBJ whole genome shotgun (WGS) entry which is preliminary data.</text>
</comment>
<evidence type="ECO:0000256" key="1">
    <source>
        <dbReference type="SAM" id="MobiDB-lite"/>
    </source>
</evidence>